<keyword evidence="2" id="KW-1185">Reference proteome</keyword>
<protein>
    <submittedName>
        <fullName evidence="1">Uncharacterized protein</fullName>
    </submittedName>
</protein>
<proteinExistence type="predicted"/>
<reference evidence="2" key="2">
    <citation type="journal article" date="2019" name="Mol. Plant Microbe Interact.">
        <title>Genome sequence resources for four phytopathogenic fungi from the Colletotrichum orbiculare species complex.</title>
        <authorList>
            <person name="Gan P."/>
            <person name="Tsushima A."/>
            <person name="Narusaka M."/>
            <person name="Narusaka Y."/>
            <person name="Takano Y."/>
            <person name="Kubo Y."/>
            <person name="Shirasu K."/>
        </authorList>
    </citation>
    <scope>GENOME REANNOTATION</scope>
    <source>
        <strain evidence="2">104-T / ATCC 96160 / CBS 514.97 / LARS 414 / MAFF 240422</strain>
    </source>
</reference>
<evidence type="ECO:0000313" key="1">
    <source>
        <dbReference type="EMBL" id="TDZ19122.1"/>
    </source>
</evidence>
<comment type="caution">
    <text evidence="1">The sequence shown here is derived from an EMBL/GenBank/DDBJ whole genome shotgun (WGS) entry which is preliminary data.</text>
</comment>
<dbReference type="Proteomes" id="UP000014480">
    <property type="component" value="Unassembled WGS sequence"/>
</dbReference>
<dbReference type="AlphaFoldDB" id="A0A484FM55"/>
<reference evidence="2" key="1">
    <citation type="journal article" date="2013" name="New Phytol.">
        <title>Comparative genomic and transcriptomic analyses reveal the hemibiotrophic stage shift of Colletotrichum fungi.</title>
        <authorList>
            <person name="Gan P."/>
            <person name="Ikeda K."/>
            <person name="Irieda H."/>
            <person name="Narusaka M."/>
            <person name="O'Connell R.J."/>
            <person name="Narusaka Y."/>
            <person name="Takano Y."/>
            <person name="Kubo Y."/>
            <person name="Shirasu K."/>
        </authorList>
    </citation>
    <scope>NUCLEOTIDE SEQUENCE [LARGE SCALE GENOMIC DNA]</scope>
    <source>
        <strain evidence="2">104-T / ATCC 96160 / CBS 514.97 / LARS 414 / MAFF 240422</strain>
    </source>
</reference>
<accession>A0A484FM55</accession>
<sequence length="430" mass="47941">MTDGSHLGDSAPFMPEHMGFASCSFQPGCPSQCETPPLPDTLEQAEILNGLFPNLSEIDENDRLSMDQSLLTSIFGANAIGFHNSTVLTWIQLEKGLDELNLREGLRLPDDTQLIIVILDTGFPDREMITGRYDALDKYSESLVGTLAEGKVMVYPDREEAEADGQKVPDIRKMDQVATSRGDWRPVTCFGDGECVLQGIRSLCKRSWSGCSSHVGEQICKPRLTCTSPDRPEPPAPTSGEPWFHQEYVFFITRCEFRIFIVTVPSSRGLRGRQGKVITAISYPGRLRDQTQPSEEDYLRFGLTRAQVHDFALDVFECLRELDTPGLRSLEVGCRLDVSAFCSGGPLFVNEITRWYGAHYFQSECTPEPHTMISKAFANAFCGIHVSPELEQQVNTVYDPSTASPDATSVPRRRQRGLTRKRDDFGAVIP</sequence>
<dbReference type="OrthoDB" id="4789692at2759"/>
<evidence type="ECO:0000313" key="2">
    <source>
        <dbReference type="Proteomes" id="UP000014480"/>
    </source>
</evidence>
<organism evidence="1 2">
    <name type="scientific">Colletotrichum orbiculare (strain 104-T / ATCC 96160 / CBS 514.97 / LARS 414 / MAFF 240422)</name>
    <name type="common">Cucumber anthracnose fungus</name>
    <name type="synonym">Colletotrichum lagenarium</name>
    <dbReference type="NCBI Taxonomy" id="1213857"/>
    <lineage>
        <taxon>Eukaryota</taxon>
        <taxon>Fungi</taxon>
        <taxon>Dikarya</taxon>
        <taxon>Ascomycota</taxon>
        <taxon>Pezizomycotina</taxon>
        <taxon>Sordariomycetes</taxon>
        <taxon>Hypocreomycetidae</taxon>
        <taxon>Glomerellales</taxon>
        <taxon>Glomerellaceae</taxon>
        <taxon>Colletotrichum</taxon>
        <taxon>Colletotrichum orbiculare species complex</taxon>
    </lineage>
</organism>
<name>A0A484FM55_COLOR</name>
<dbReference type="EMBL" id="AMCV02000021">
    <property type="protein sequence ID" value="TDZ19122.1"/>
    <property type="molecule type" value="Genomic_DNA"/>
</dbReference>
<gene>
    <name evidence="1" type="ORF">Cob_v007947</name>
</gene>